<gene>
    <name evidence="1" type="ORF">BBBOND_0404460</name>
</gene>
<dbReference type="RefSeq" id="XP_012770144.1">
    <property type="nucleotide sequence ID" value="XM_012914690.1"/>
</dbReference>
<accession>A0A061DBM2</accession>
<dbReference type="OrthoDB" id="365181at2759"/>
<dbReference type="AlphaFoldDB" id="A0A061DBM2"/>
<dbReference type="VEuPathDB" id="PiroplasmaDB:BBBOND_0404460"/>
<organism evidence="1 2">
    <name type="scientific">Babesia bigemina</name>
    <dbReference type="NCBI Taxonomy" id="5866"/>
    <lineage>
        <taxon>Eukaryota</taxon>
        <taxon>Sar</taxon>
        <taxon>Alveolata</taxon>
        <taxon>Apicomplexa</taxon>
        <taxon>Aconoidasida</taxon>
        <taxon>Piroplasmida</taxon>
        <taxon>Babesiidae</taxon>
        <taxon>Babesia</taxon>
    </lineage>
</organism>
<sequence length="441" mass="50174">MQGMYSFFNEPYDFQLVLGITLVGIPELWDGEDLLRYLRTYSFMFGDELALGFCGVSLMEATSEEPRRAHLICDNLITKQRCLQMRVMPIVVADDEVPGPYPCVIVAIRPYCFWVRRTRDSPVLPFMFPKYTSREVVGEEFEAKMLLMPNNQRLLVVATMIGAGIIPTAAAPGGPTTSFGSTTLAFAVPLHLSLFVVKIVPVVYPFHRVALFHPLVDRRHLDVSSVLQLWLTELSGSRAQLLTDQLSHLHRAISNFSPHRLGVSDDLIYAADYRELFSWTWPWNPCVSEQEIERPCRSLQEHGGEGGAPIQFARIKRGARHTGCIRYEHNRKRWVVDLSVNGCRMQKCFHENLYGMVGGLQAARKWRLDYIRNTHNEFDIEAEERIVNDLVDKIVAMDDLQRDGLLCALRKPVPTYEHILGARSLCDIVDGRLAAIGHYKP</sequence>
<evidence type="ECO:0000313" key="2">
    <source>
        <dbReference type="Proteomes" id="UP000033188"/>
    </source>
</evidence>
<dbReference type="KEGG" id="bbig:BBBOND_0404460"/>
<evidence type="ECO:0000313" key="1">
    <source>
        <dbReference type="EMBL" id="CDR97958.1"/>
    </source>
</evidence>
<dbReference type="Proteomes" id="UP000033188">
    <property type="component" value="Chromosome 5"/>
</dbReference>
<dbReference type="OMA" id="LQKCFHE"/>
<protein>
    <submittedName>
        <fullName evidence="1">Uncharacterized protein</fullName>
    </submittedName>
</protein>
<dbReference type="EMBL" id="LK391711">
    <property type="protein sequence ID" value="CDR97958.1"/>
    <property type="molecule type" value="Genomic_DNA"/>
</dbReference>
<keyword evidence="2" id="KW-1185">Reference proteome</keyword>
<proteinExistence type="predicted"/>
<name>A0A061DBM2_BABBI</name>
<dbReference type="GeneID" id="24566499"/>
<reference evidence="2" key="1">
    <citation type="journal article" date="2014" name="Nucleic Acids Res.">
        <title>The evolutionary dynamics of variant antigen genes in Babesia reveal a history of genomic innovation underlying host-parasite interaction.</title>
        <authorList>
            <person name="Jackson A.P."/>
            <person name="Otto T.D."/>
            <person name="Darby A."/>
            <person name="Ramaprasad A."/>
            <person name="Xia D."/>
            <person name="Echaide I.E."/>
            <person name="Farber M."/>
            <person name="Gahlot S."/>
            <person name="Gamble J."/>
            <person name="Gupta D."/>
            <person name="Gupta Y."/>
            <person name="Jackson L."/>
            <person name="Malandrin L."/>
            <person name="Malas T.B."/>
            <person name="Moussa E."/>
            <person name="Nair M."/>
            <person name="Reid A.J."/>
            <person name="Sanders M."/>
            <person name="Sharma J."/>
            <person name="Tracey A."/>
            <person name="Quail M.A."/>
            <person name="Weir W."/>
            <person name="Wastling J.M."/>
            <person name="Hall N."/>
            <person name="Willadsen P."/>
            <person name="Lingelbach K."/>
            <person name="Shiels B."/>
            <person name="Tait A."/>
            <person name="Berriman M."/>
            <person name="Allred D.R."/>
            <person name="Pain A."/>
        </authorList>
    </citation>
    <scope>NUCLEOTIDE SEQUENCE [LARGE SCALE GENOMIC DNA]</scope>
    <source>
        <strain evidence="2">Bond</strain>
    </source>
</reference>